<reference evidence="2" key="1">
    <citation type="submission" date="2023-07" db="EMBL/GenBank/DDBJ databases">
        <title>30 novel species of actinomycetes from the DSMZ collection.</title>
        <authorList>
            <person name="Nouioui I."/>
        </authorList>
    </citation>
    <scope>NUCLEOTIDE SEQUENCE [LARGE SCALE GENOMIC DNA]</scope>
    <source>
        <strain evidence="2">DSM 44915</strain>
    </source>
</reference>
<organism evidence="1 2">
    <name type="scientific">Streptomyces chisholmiae</name>
    <dbReference type="NCBI Taxonomy" id="3075540"/>
    <lineage>
        <taxon>Bacteria</taxon>
        <taxon>Bacillati</taxon>
        <taxon>Actinomycetota</taxon>
        <taxon>Actinomycetes</taxon>
        <taxon>Kitasatosporales</taxon>
        <taxon>Streptomycetaceae</taxon>
        <taxon>Streptomyces</taxon>
    </lineage>
</organism>
<dbReference type="EMBL" id="JAVREO010000029">
    <property type="protein sequence ID" value="MDT0270619.1"/>
    <property type="molecule type" value="Genomic_DNA"/>
</dbReference>
<comment type="caution">
    <text evidence="1">The sequence shown here is derived from an EMBL/GenBank/DDBJ whole genome shotgun (WGS) entry which is preliminary data.</text>
</comment>
<dbReference type="RefSeq" id="WP_311670683.1">
    <property type="nucleotide sequence ID" value="NZ_JAVREO010000029.1"/>
</dbReference>
<evidence type="ECO:0000313" key="2">
    <source>
        <dbReference type="Proteomes" id="UP001183410"/>
    </source>
</evidence>
<keyword evidence="2" id="KW-1185">Reference proteome</keyword>
<dbReference type="Proteomes" id="UP001183410">
    <property type="component" value="Unassembled WGS sequence"/>
</dbReference>
<name>A0ABU2K1I2_9ACTN</name>
<evidence type="ECO:0008006" key="3">
    <source>
        <dbReference type="Google" id="ProtNLM"/>
    </source>
</evidence>
<evidence type="ECO:0000313" key="1">
    <source>
        <dbReference type="EMBL" id="MDT0270619.1"/>
    </source>
</evidence>
<accession>A0ABU2K1I2</accession>
<gene>
    <name evidence="1" type="ORF">RM844_30535</name>
</gene>
<proteinExistence type="predicted"/>
<protein>
    <recommendedName>
        <fullName evidence="3">YbaB/EbfC DNA-binding family protein</fullName>
    </recommendedName>
</protein>
<sequence length="177" mass="18782">MKLSDLALEEAALKTLADTVTERLKDVRAAMQCELDDVGVGQVEARLPDGTKVATISRTSPKPAAAVTDAEKFLAWVRETYPPEVVSRVVTEVRTAFATRLLKEMTAAGVAQVCDTETGEVHDVPGVEIRATRAASHSVRPVDGGREAIAEAWRSGALAHLAIPQITGQPAGEDGAR</sequence>